<proteinExistence type="predicted"/>
<feature type="signal peptide" evidence="1">
    <location>
        <begin position="1"/>
        <end position="18"/>
    </location>
</feature>
<accession>A0A5S5CEG6</accession>
<dbReference type="AlphaFoldDB" id="A0A5S5CEG6"/>
<comment type="caution">
    <text evidence="2">The sequence shown here is derived from an EMBL/GenBank/DDBJ whole genome shotgun (WGS) entry which is preliminary data.</text>
</comment>
<feature type="chain" id="PRO_5038371443" evidence="1">
    <location>
        <begin position="19"/>
        <end position="77"/>
    </location>
</feature>
<sequence>MKLTVALCLILLLPGLSGCSGPEPRIIADEVKSAIEAAKKPIEQILHMEPLRDGLHIFYRDDAGRLNAGFVRLSGDD</sequence>
<evidence type="ECO:0000256" key="1">
    <source>
        <dbReference type="SAM" id="SignalP"/>
    </source>
</evidence>
<evidence type="ECO:0000313" key="2">
    <source>
        <dbReference type="EMBL" id="TYP77529.1"/>
    </source>
</evidence>
<dbReference type="PROSITE" id="PS51257">
    <property type="entry name" value="PROKAR_LIPOPROTEIN"/>
    <property type="match status" value="1"/>
</dbReference>
<dbReference type="Proteomes" id="UP000323257">
    <property type="component" value="Unassembled WGS sequence"/>
</dbReference>
<keyword evidence="1" id="KW-0732">Signal</keyword>
<keyword evidence="3" id="KW-1185">Reference proteome</keyword>
<dbReference type="EMBL" id="VNHS01000002">
    <property type="protein sequence ID" value="TYP77529.1"/>
    <property type="molecule type" value="Genomic_DNA"/>
</dbReference>
<dbReference type="RefSeq" id="WP_148928045.1">
    <property type="nucleotide sequence ID" value="NZ_VNHS01000002.1"/>
</dbReference>
<evidence type="ECO:0000313" key="3">
    <source>
        <dbReference type="Proteomes" id="UP000323257"/>
    </source>
</evidence>
<organism evidence="2 3">
    <name type="scientific">Paenibacillus methanolicus</name>
    <dbReference type="NCBI Taxonomy" id="582686"/>
    <lineage>
        <taxon>Bacteria</taxon>
        <taxon>Bacillati</taxon>
        <taxon>Bacillota</taxon>
        <taxon>Bacilli</taxon>
        <taxon>Bacillales</taxon>
        <taxon>Paenibacillaceae</taxon>
        <taxon>Paenibacillus</taxon>
    </lineage>
</organism>
<protein>
    <submittedName>
        <fullName evidence="2">Uncharacterized protein</fullName>
    </submittedName>
</protein>
<reference evidence="2 3" key="1">
    <citation type="submission" date="2019-07" db="EMBL/GenBank/DDBJ databases">
        <title>Genomic Encyclopedia of Type Strains, Phase III (KMG-III): the genomes of soil and plant-associated and newly described type strains.</title>
        <authorList>
            <person name="Whitman W."/>
        </authorList>
    </citation>
    <scope>NUCLEOTIDE SEQUENCE [LARGE SCALE GENOMIC DNA]</scope>
    <source>
        <strain evidence="2 3">BL24</strain>
    </source>
</reference>
<name>A0A5S5CEG6_9BACL</name>
<gene>
    <name evidence="2" type="ORF">BCM02_10289</name>
</gene>